<comment type="caution">
    <text evidence="2">The sequence shown here is derived from an EMBL/GenBank/DDBJ whole genome shotgun (WGS) entry which is preliminary data.</text>
</comment>
<dbReference type="EMBL" id="CAJZBQ010000037">
    <property type="protein sequence ID" value="CAG9325044.1"/>
    <property type="molecule type" value="Genomic_DNA"/>
</dbReference>
<accession>A0AAU9JA83</accession>
<dbReference type="AlphaFoldDB" id="A0AAU9JA83"/>
<gene>
    <name evidence="2" type="ORF">BSTOLATCC_MIC37790</name>
</gene>
<proteinExistence type="predicted"/>
<sequence length="293" mass="34042">MESVLKLNLTRKLPQNRHNTEIPRLGSFEPDDDRSPVNKERGVWTKMQNNTRLKLLAAGFLKSAFPTENLKKSEQIKIPHIKYRNSVCYPEGTQILLGLCQSYDFNDPFHRERAERFRQSLSPTFIEMICKTNIRRCKSKLSKVWSEGEEEKEFETERNKVIRCITGEKTPDSDVKSIDTSETSDSDEETLHTERTKRVKINCKRAKRVNSPTLLTPLSPIPITASPSLQQLPKINHSPRNIVIKPQTARNEINSNRKLQQKKLKKRPLKLKKIRKYRSPYENVLVPVTSPKR</sequence>
<protein>
    <submittedName>
        <fullName evidence="2">Uncharacterized protein</fullName>
    </submittedName>
</protein>
<keyword evidence="3" id="KW-1185">Reference proteome</keyword>
<feature type="region of interest" description="Disordered" evidence="1">
    <location>
        <begin position="15"/>
        <end position="38"/>
    </location>
</feature>
<dbReference type="Proteomes" id="UP001162131">
    <property type="component" value="Unassembled WGS sequence"/>
</dbReference>
<evidence type="ECO:0000256" key="1">
    <source>
        <dbReference type="SAM" id="MobiDB-lite"/>
    </source>
</evidence>
<evidence type="ECO:0000313" key="3">
    <source>
        <dbReference type="Proteomes" id="UP001162131"/>
    </source>
</evidence>
<evidence type="ECO:0000313" key="2">
    <source>
        <dbReference type="EMBL" id="CAG9325044.1"/>
    </source>
</evidence>
<organism evidence="2 3">
    <name type="scientific">Blepharisma stoltei</name>
    <dbReference type="NCBI Taxonomy" id="1481888"/>
    <lineage>
        <taxon>Eukaryota</taxon>
        <taxon>Sar</taxon>
        <taxon>Alveolata</taxon>
        <taxon>Ciliophora</taxon>
        <taxon>Postciliodesmatophora</taxon>
        <taxon>Heterotrichea</taxon>
        <taxon>Heterotrichida</taxon>
        <taxon>Blepharismidae</taxon>
        <taxon>Blepharisma</taxon>
    </lineage>
</organism>
<reference evidence="2" key="1">
    <citation type="submission" date="2021-09" db="EMBL/GenBank/DDBJ databases">
        <authorList>
            <consortium name="AG Swart"/>
            <person name="Singh M."/>
            <person name="Singh A."/>
            <person name="Seah K."/>
            <person name="Emmerich C."/>
        </authorList>
    </citation>
    <scope>NUCLEOTIDE SEQUENCE</scope>
    <source>
        <strain evidence="2">ATCC30299</strain>
    </source>
</reference>
<name>A0AAU9JA83_9CILI</name>
<feature type="region of interest" description="Disordered" evidence="1">
    <location>
        <begin position="171"/>
        <end position="194"/>
    </location>
</feature>